<protein>
    <recommendedName>
        <fullName evidence="3">Protein kinase domain-containing protein</fullName>
    </recommendedName>
</protein>
<sequence>MPLHSAGLTVHPELVSLPPAVSELLTADSGAWGGLEPHWGSRAIAGAAASLAERAGGLAPPALPEAAQLGDTVRGALAPLLASAPATSSTAPAPLSISLPQPPQLDLSLPSSLDLDFGALGGQLGGIGANLVGGAAGVAGGGLEALRAGASQASASAGAALATGGVDWGRGAGGAADVARRRRSSKAVRYVKVAQALSTRVDLLTPAYFEQIQRLQDRVPPFPCEQAKAEMERAFGRSLSSVFARLSEQPVAAASLGQVYRATLLPELGGGDVAVKVQRPELMEQVSLDLLIMRRLAVAMKEQLQLSSDWAAIIDAWAVRFFHELDYGREAANAATFAAQMAAAGVEGITVAEVRRELSSDTVLTTAWVEGEKLSESTASDVRTLCSTLLNAYLIQLLDTGFLHADPHPGNLIRTPDGRICVLDFGLMTEITPEQRLALVEYIAHLSTQDWEALAGDLQTLGFIPPEVDTRAAGLVEPLGRVMVQLVGGGGAAKVNIDKVTADLEALGQLYPITVPPFFALILRAFSVIEGIALRVDPNYSIVGECFPYLATRLLRDDDPRMRALLKDLLYGGKPRIDAARLQRLADGLAAFTTDGLAADGAPAAAAPAQAALVPAGAGTGGSTGPVLSPAVVSALRQALRPGSYASELLVEEMVVAVDALSRDALSRLLGRLLGSAPAALALRSVEALGPLRSVLLPLPTPVELLSRLAPAVAVTPEDQEALALVRALLQLSQRLAQSGLVAEPGAVAGTPAGARAAQLAAELGGLLPELAPRGGGGGGGLSAARGSGGGSAEAEAAARVPQPAIAMRMMPLGGSGGAGAGRPAATSAGRR</sequence>
<name>A0A150G8B7_GONPE</name>
<dbReference type="PANTHER" id="PTHR10566:SF118">
    <property type="entry name" value="PROTEIN KINASE DOMAIN-CONTAINING PROTEIN"/>
    <property type="match status" value="1"/>
</dbReference>
<evidence type="ECO:0000256" key="1">
    <source>
        <dbReference type="ARBA" id="ARBA00009670"/>
    </source>
</evidence>
<comment type="caution">
    <text evidence="4">The sequence shown here is derived from an EMBL/GenBank/DDBJ whole genome shotgun (WGS) entry which is preliminary data.</text>
</comment>
<dbReference type="SUPFAM" id="SSF56112">
    <property type="entry name" value="Protein kinase-like (PK-like)"/>
    <property type="match status" value="1"/>
</dbReference>
<evidence type="ECO:0000313" key="5">
    <source>
        <dbReference type="Proteomes" id="UP000075714"/>
    </source>
</evidence>
<evidence type="ECO:0000313" key="4">
    <source>
        <dbReference type="EMBL" id="KXZ45805.1"/>
    </source>
</evidence>
<evidence type="ECO:0000259" key="3">
    <source>
        <dbReference type="PROSITE" id="PS50011"/>
    </source>
</evidence>
<dbReference type="Gene3D" id="1.10.510.10">
    <property type="entry name" value="Transferase(Phosphotransferase) domain 1"/>
    <property type="match status" value="1"/>
</dbReference>
<dbReference type="AlphaFoldDB" id="A0A150G8B7"/>
<dbReference type="InterPro" id="IPR000719">
    <property type="entry name" value="Prot_kinase_dom"/>
</dbReference>
<feature type="region of interest" description="Disordered" evidence="2">
    <location>
        <begin position="777"/>
        <end position="832"/>
    </location>
</feature>
<accession>A0A150G8B7</accession>
<organism evidence="4 5">
    <name type="scientific">Gonium pectorale</name>
    <name type="common">Green alga</name>
    <dbReference type="NCBI Taxonomy" id="33097"/>
    <lineage>
        <taxon>Eukaryota</taxon>
        <taxon>Viridiplantae</taxon>
        <taxon>Chlorophyta</taxon>
        <taxon>core chlorophytes</taxon>
        <taxon>Chlorophyceae</taxon>
        <taxon>CS clade</taxon>
        <taxon>Chlamydomonadales</taxon>
        <taxon>Volvocaceae</taxon>
        <taxon>Gonium</taxon>
    </lineage>
</organism>
<dbReference type="GO" id="GO:0005524">
    <property type="term" value="F:ATP binding"/>
    <property type="evidence" value="ECO:0007669"/>
    <property type="project" value="InterPro"/>
</dbReference>
<dbReference type="OrthoDB" id="427480at2759"/>
<feature type="domain" description="Protein kinase" evidence="3">
    <location>
        <begin position="245"/>
        <end position="577"/>
    </location>
</feature>
<evidence type="ECO:0000256" key="2">
    <source>
        <dbReference type="SAM" id="MobiDB-lite"/>
    </source>
</evidence>
<gene>
    <name evidence="4" type="ORF">GPECTOR_50g599</name>
</gene>
<dbReference type="GO" id="GO:0004672">
    <property type="term" value="F:protein kinase activity"/>
    <property type="evidence" value="ECO:0007669"/>
    <property type="project" value="InterPro"/>
</dbReference>
<proteinExistence type="inferred from homology"/>
<comment type="similarity">
    <text evidence="1">Belongs to the protein kinase superfamily. ADCK protein kinase family.</text>
</comment>
<feature type="compositionally biased region" description="Low complexity" evidence="2">
    <location>
        <begin position="793"/>
        <end position="805"/>
    </location>
</feature>
<dbReference type="PANTHER" id="PTHR10566">
    <property type="entry name" value="CHAPERONE-ACTIVITY OF BC1 COMPLEX CABC1 -RELATED"/>
    <property type="match status" value="1"/>
</dbReference>
<dbReference type="Proteomes" id="UP000075714">
    <property type="component" value="Unassembled WGS sequence"/>
</dbReference>
<dbReference type="STRING" id="33097.A0A150G8B7"/>
<dbReference type="Pfam" id="PF03109">
    <property type="entry name" value="ABC1"/>
    <property type="match status" value="1"/>
</dbReference>
<dbReference type="EMBL" id="LSYV01000051">
    <property type="protein sequence ID" value="KXZ45805.1"/>
    <property type="molecule type" value="Genomic_DNA"/>
</dbReference>
<feature type="compositionally biased region" description="Low complexity" evidence="2">
    <location>
        <begin position="822"/>
        <end position="832"/>
    </location>
</feature>
<dbReference type="InterPro" id="IPR011009">
    <property type="entry name" value="Kinase-like_dom_sf"/>
</dbReference>
<dbReference type="InterPro" id="IPR050154">
    <property type="entry name" value="UbiB_kinase"/>
</dbReference>
<keyword evidence="5" id="KW-1185">Reference proteome</keyword>
<dbReference type="PROSITE" id="PS50011">
    <property type="entry name" value="PROTEIN_KINASE_DOM"/>
    <property type="match status" value="1"/>
</dbReference>
<feature type="compositionally biased region" description="Gly residues" evidence="2">
    <location>
        <begin position="777"/>
        <end position="792"/>
    </location>
</feature>
<dbReference type="CDD" id="cd05121">
    <property type="entry name" value="ABC1_ADCK3-like"/>
    <property type="match status" value="1"/>
</dbReference>
<reference evidence="5" key="1">
    <citation type="journal article" date="2016" name="Nat. Commun.">
        <title>The Gonium pectorale genome demonstrates co-option of cell cycle regulation during the evolution of multicellularity.</title>
        <authorList>
            <person name="Hanschen E.R."/>
            <person name="Marriage T.N."/>
            <person name="Ferris P.J."/>
            <person name="Hamaji T."/>
            <person name="Toyoda A."/>
            <person name="Fujiyama A."/>
            <person name="Neme R."/>
            <person name="Noguchi H."/>
            <person name="Minakuchi Y."/>
            <person name="Suzuki M."/>
            <person name="Kawai-Toyooka H."/>
            <person name="Smith D.R."/>
            <person name="Sparks H."/>
            <person name="Anderson J."/>
            <person name="Bakaric R."/>
            <person name="Luria V."/>
            <person name="Karger A."/>
            <person name="Kirschner M.W."/>
            <person name="Durand P.M."/>
            <person name="Michod R.E."/>
            <person name="Nozaki H."/>
            <person name="Olson B.J."/>
        </authorList>
    </citation>
    <scope>NUCLEOTIDE SEQUENCE [LARGE SCALE GENOMIC DNA]</scope>
    <source>
        <strain evidence="5">NIES-2863</strain>
    </source>
</reference>
<dbReference type="InterPro" id="IPR004147">
    <property type="entry name" value="ABC1_dom"/>
</dbReference>